<dbReference type="EMBL" id="JARK01001351">
    <property type="protein sequence ID" value="EYC23283.1"/>
    <property type="molecule type" value="Genomic_DNA"/>
</dbReference>
<organism evidence="1 2">
    <name type="scientific">Ancylostoma ceylanicum</name>
    <dbReference type="NCBI Taxonomy" id="53326"/>
    <lineage>
        <taxon>Eukaryota</taxon>
        <taxon>Metazoa</taxon>
        <taxon>Ecdysozoa</taxon>
        <taxon>Nematoda</taxon>
        <taxon>Chromadorea</taxon>
        <taxon>Rhabditida</taxon>
        <taxon>Rhabditina</taxon>
        <taxon>Rhabditomorpha</taxon>
        <taxon>Strongyloidea</taxon>
        <taxon>Ancylostomatidae</taxon>
        <taxon>Ancylostomatinae</taxon>
        <taxon>Ancylostoma</taxon>
    </lineage>
</organism>
<comment type="caution">
    <text evidence="1">The sequence shown here is derived from an EMBL/GenBank/DDBJ whole genome shotgun (WGS) entry which is preliminary data.</text>
</comment>
<proteinExistence type="predicted"/>
<gene>
    <name evidence="1" type="primary">Acey_s0015.g2572</name>
    <name evidence="1" type="ORF">Y032_0015g2572</name>
</gene>
<evidence type="ECO:0000313" key="2">
    <source>
        <dbReference type="Proteomes" id="UP000024635"/>
    </source>
</evidence>
<sequence length="120" mass="13372">MIEDNCYCSRSTARYAGGGPAAPGTGMHDDKITNNTTREHWWNGPSGMTAQRRLISKIGRATPSARGQAWELQCSNARGGTRSQGTESRTARQYLLTNALLYKYYHAIRTKLITGLISWY</sequence>
<keyword evidence="2" id="KW-1185">Reference proteome</keyword>
<dbReference type="Proteomes" id="UP000024635">
    <property type="component" value="Unassembled WGS sequence"/>
</dbReference>
<dbReference type="AlphaFoldDB" id="A0A016V971"/>
<accession>A0A016V971</accession>
<protein>
    <submittedName>
        <fullName evidence="1">Uncharacterized protein</fullName>
    </submittedName>
</protein>
<reference evidence="2" key="1">
    <citation type="journal article" date="2015" name="Nat. Genet.">
        <title>The genome and transcriptome of the zoonotic hookworm Ancylostoma ceylanicum identify infection-specific gene families.</title>
        <authorList>
            <person name="Schwarz E.M."/>
            <person name="Hu Y."/>
            <person name="Antoshechkin I."/>
            <person name="Miller M.M."/>
            <person name="Sternberg P.W."/>
            <person name="Aroian R.V."/>
        </authorList>
    </citation>
    <scope>NUCLEOTIDE SEQUENCE</scope>
    <source>
        <strain evidence="2">HY135</strain>
    </source>
</reference>
<evidence type="ECO:0000313" key="1">
    <source>
        <dbReference type="EMBL" id="EYC23283.1"/>
    </source>
</evidence>
<name>A0A016V971_9BILA</name>